<dbReference type="RefSeq" id="WP_188549173.1">
    <property type="nucleotide sequence ID" value="NZ_BMFY01000001.1"/>
</dbReference>
<evidence type="ECO:0000256" key="9">
    <source>
        <dbReference type="SAM" id="MobiDB-lite"/>
    </source>
</evidence>
<evidence type="ECO:0000256" key="5">
    <source>
        <dbReference type="ARBA" id="ARBA00022692"/>
    </source>
</evidence>
<gene>
    <name evidence="12" type="ORF">GCM10011333_03350</name>
</gene>
<dbReference type="EMBL" id="BMFY01000001">
    <property type="protein sequence ID" value="GGA03907.1"/>
    <property type="molecule type" value="Genomic_DNA"/>
</dbReference>
<evidence type="ECO:0000256" key="1">
    <source>
        <dbReference type="ARBA" id="ARBA00004429"/>
    </source>
</evidence>
<feature type="domain" description="Tripartite ATP-independent periplasmic transporters DctQ component" evidence="11">
    <location>
        <begin position="30"/>
        <end position="153"/>
    </location>
</feature>
<name>A0A8J2TVD4_9MICO</name>
<keyword evidence="5 10" id="KW-0812">Transmembrane</keyword>
<evidence type="ECO:0000259" key="11">
    <source>
        <dbReference type="Pfam" id="PF04290"/>
    </source>
</evidence>
<keyword evidence="6 10" id="KW-1133">Transmembrane helix</keyword>
<keyword evidence="4" id="KW-0997">Cell inner membrane</keyword>
<comment type="caution">
    <text evidence="12">The sequence shown here is derived from an EMBL/GenBank/DDBJ whole genome shotgun (WGS) entry which is preliminary data.</text>
</comment>
<comment type="subcellular location">
    <subcellularLocation>
        <location evidence="1">Cell inner membrane</location>
        <topology evidence="1">Multi-pass membrane protein</topology>
    </subcellularLocation>
</comment>
<reference evidence="12" key="2">
    <citation type="submission" date="2020-09" db="EMBL/GenBank/DDBJ databases">
        <authorList>
            <person name="Sun Q."/>
            <person name="Zhou Y."/>
        </authorList>
    </citation>
    <scope>NUCLEOTIDE SEQUENCE</scope>
    <source>
        <strain evidence="12">CGMCC 1.12785</strain>
    </source>
</reference>
<feature type="transmembrane region" description="Helical" evidence="10">
    <location>
        <begin position="92"/>
        <end position="112"/>
    </location>
</feature>
<evidence type="ECO:0000256" key="4">
    <source>
        <dbReference type="ARBA" id="ARBA00022519"/>
    </source>
</evidence>
<dbReference type="InterPro" id="IPR055348">
    <property type="entry name" value="DctQ"/>
</dbReference>
<dbReference type="PANTHER" id="PTHR35011">
    <property type="entry name" value="2,3-DIKETO-L-GULONATE TRAP TRANSPORTER SMALL PERMEASE PROTEIN YIAM"/>
    <property type="match status" value="1"/>
</dbReference>
<keyword evidence="7 10" id="KW-0472">Membrane</keyword>
<feature type="transmembrane region" description="Helical" evidence="10">
    <location>
        <begin position="54"/>
        <end position="71"/>
    </location>
</feature>
<evidence type="ECO:0000313" key="13">
    <source>
        <dbReference type="Proteomes" id="UP000616114"/>
    </source>
</evidence>
<evidence type="ECO:0000256" key="2">
    <source>
        <dbReference type="ARBA" id="ARBA00022448"/>
    </source>
</evidence>
<feature type="region of interest" description="Disordered" evidence="9">
    <location>
        <begin position="172"/>
        <end position="196"/>
    </location>
</feature>
<accession>A0A8J2TVD4</accession>
<evidence type="ECO:0000256" key="8">
    <source>
        <dbReference type="ARBA" id="ARBA00038436"/>
    </source>
</evidence>
<dbReference type="GO" id="GO:0005886">
    <property type="term" value="C:plasma membrane"/>
    <property type="evidence" value="ECO:0007669"/>
    <property type="project" value="UniProtKB-SubCell"/>
</dbReference>
<evidence type="ECO:0000256" key="7">
    <source>
        <dbReference type="ARBA" id="ARBA00023136"/>
    </source>
</evidence>
<keyword evidence="3" id="KW-1003">Cell membrane</keyword>
<evidence type="ECO:0000256" key="3">
    <source>
        <dbReference type="ARBA" id="ARBA00022475"/>
    </source>
</evidence>
<dbReference type="AlphaFoldDB" id="A0A8J2TVD4"/>
<dbReference type="InterPro" id="IPR007387">
    <property type="entry name" value="TRAP_DctQ"/>
</dbReference>
<evidence type="ECO:0000256" key="10">
    <source>
        <dbReference type="SAM" id="Phobius"/>
    </source>
</evidence>
<keyword evidence="2" id="KW-0813">Transport</keyword>
<dbReference type="GO" id="GO:0015740">
    <property type="term" value="P:C4-dicarboxylate transport"/>
    <property type="evidence" value="ECO:0007669"/>
    <property type="project" value="TreeGrafter"/>
</dbReference>
<keyword evidence="13" id="KW-1185">Reference proteome</keyword>
<dbReference type="Proteomes" id="UP000616114">
    <property type="component" value="Unassembled WGS sequence"/>
</dbReference>
<dbReference type="PANTHER" id="PTHR35011:SF2">
    <property type="entry name" value="2,3-DIKETO-L-GULONATE TRAP TRANSPORTER SMALL PERMEASE PROTEIN YIAM"/>
    <property type="match status" value="1"/>
</dbReference>
<reference evidence="12" key="1">
    <citation type="journal article" date="2014" name="Int. J. Syst. Evol. Microbiol.">
        <title>Complete genome sequence of Corynebacterium casei LMG S-19264T (=DSM 44701T), isolated from a smear-ripened cheese.</title>
        <authorList>
            <consortium name="US DOE Joint Genome Institute (JGI-PGF)"/>
            <person name="Walter F."/>
            <person name="Albersmeier A."/>
            <person name="Kalinowski J."/>
            <person name="Ruckert C."/>
        </authorList>
    </citation>
    <scope>NUCLEOTIDE SEQUENCE</scope>
    <source>
        <strain evidence="12">CGMCC 1.12785</strain>
    </source>
</reference>
<feature type="transmembrane region" description="Helical" evidence="10">
    <location>
        <begin position="21"/>
        <end position="42"/>
    </location>
</feature>
<protein>
    <recommendedName>
        <fullName evidence="11">Tripartite ATP-independent periplasmic transporters DctQ component domain-containing protein</fullName>
    </recommendedName>
</protein>
<evidence type="ECO:0000256" key="6">
    <source>
        <dbReference type="ARBA" id="ARBA00022989"/>
    </source>
</evidence>
<feature type="transmembrane region" description="Helical" evidence="10">
    <location>
        <begin position="132"/>
        <end position="154"/>
    </location>
</feature>
<sequence>MTKSARAIVAFMEPVNMVLRWVLAALLGSMCVLIGWQVFARFVVGDALHFSEEISRFVMVWLVLLGAAYAIKDNRMIRVDALERLMTGRSRAAVMLTAWIVSIFFYLLLIVFGTSIATAVSYQLAPATGISMSWAIAALPVAGALMMLNTLHAMSKFHLGIEMKSEAEAAAEQITELGKPADSPDGPGPEEGGDRR</sequence>
<dbReference type="GO" id="GO:0022857">
    <property type="term" value="F:transmembrane transporter activity"/>
    <property type="evidence" value="ECO:0007669"/>
    <property type="project" value="TreeGrafter"/>
</dbReference>
<dbReference type="Pfam" id="PF04290">
    <property type="entry name" value="DctQ"/>
    <property type="match status" value="1"/>
</dbReference>
<organism evidence="12 13">
    <name type="scientific">Sediminivirga luteola</name>
    <dbReference type="NCBI Taxonomy" id="1774748"/>
    <lineage>
        <taxon>Bacteria</taxon>
        <taxon>Bacillati</taxon>
        <taxon>Actinomycetota</taxon>
        <taxon>Actinomycetes</taxon>
        <taxon>Micrococcales</taxon>
        <taxon>Brevibacteriaceae</taxon>
        <taxon>Sediminivirga</taxon>
    </lineage>
</organism>
<evidence type="ECO:0000313" key="12">
    <source>
        <dbReference type="EMBL" id="GGA03907.1"/>
    </source>
</evidence>
<proteinExistence type="inferred from homology"/>
<comment type="similarity">
    <text evidence="8">Belongs to the TRAP transporter small permease family.</text>
</comment>